<accession>A0A4R8SN30</accession>
<sequence length="58" mass="6483">MTTRTVTMLDPYNLDTNGDFVKVVDNHKNHNHLYEGLKGLASYEGDFTTLSSPLKVAI</sequence>
<comment type="caution">
    <text evidence="1">The sequence shown here is derived from an EMBL/GenBank/DDBJ whole genome shotgun (WGS) entry which is preliminary data.</text>
</comment>
<evidence type="ECO:0000313" key="2">
    <source>
        <dbReference type="Proteomes" id="UP000295604"/>
    </source>
</evidence>
<dbReference type="Proteomes" id="UP000295604">
    <property type="component" value="Unassembled WGS sequence"/>
</dbReference>
<dbReference type="AlphaFoldDB" id="A0A4R8SN30"/>
<reference evidence="1 2" key="1">
    <citation type="submission" date="2018-11" db="EMBL/GenBank/DDBJ databases">
        <title>Genome sequence and assembly of Colletotrichum sidae.</title>
        <authorList>
            <person name="Gan P."/>
            <person name="Shirasu K."/>
        </authorList>
    </citation>
    <scope>NUCLEOTIDE SEQUENCE [LARGE SCALE GENOMIC DNA]</scope>
    <source>
        <strain evidence="1 2">CBS 518.97</strain>
    </source>
</reference>
<proteinExistence type="predicted"/>
<dbReference type="EMBL" id="QAPF01001558">
    <property type="protein sequence ID" value="TDZ99861.1"/>
    <property type="molecule type" value="Genomic_DNA"/>
</dbReference>
<gene>
    <name evidence="1" type="ORF">C8034_v002814</name>
</gene>
<protein>
    <submittedName>
        <fullName evidence="1">Uncharacterized protein</fullName>
    </submittedName>
</protein>
<evidence type="ECO:0000313" key="1">
    <source>
        <dbReference type="EMBL" id="TDZ99861.1"/>
    </source>
</evidence>
<organism evidence="1 2">
    <name type="scientific">Colletotrichum sidae</name>
    <dbReference type="NCBI Taxonomy" id="1347389"/>
    <lineage>
        <taxon>Eukaryota</taxon>
        <taxon>Fungi</taxon>
        <taxon>Dikarya</taxon>
        <taxon>Ascomycota</taxon>
        <taxon>Pezizomycotina</taxon>
        <taxon>Sordariomycetes</taxon>
        <taxon>Hypocreomycetidae</taxon>
        <taxon>Glomerellales</taxon>
        <taxon>Glomerellaceae</taxon>
        <taxon>Colletotrichum</taxon>
        <taxon>Colletotrichum orbiculare species complex</taxon>
    </lineage>
</organism>
<name>A0A4R8SN30_9PEZI</name>
<keyword evidence="2" id="KW-1185">Reference proteome</keyword>